<dbReference type="GO" id="GO:0030313">
    <property type="term" value="C:cell envelope"/>
    <property type="evidence" value="ECO:0007669"/>
    <property type="project" value="UniProtKB-SubCell"/>
</dbReference>
<dbReference type="Pfam" id="PF25944">
    <property type="entry name" value="Beta-barrel_RND"/>
    <property type="match status" value="1"/>
</dbReference>
<evidence type="ECO:0000259" key="4">
    <source>
        <dbReference type="Pfam" id="PF25944"/>
    </source>
</evidence>
<dbReference type="Pfam" id="PF25967">
    <property type="entry name" value="RND-MFP_C"/>
    <property type="match status" value="1"/>
</dbReference>
<dbReference type="PANTHER" id="PTHR30158:SF23">
    <property type="entry name" value="MULTIDRUG RESISTANCE PROTEIN MEXA"/>
    <property type="match status" value="1"/>
</dbReference>
<name>A0A171AAU4_9BACT</name>
<dbReference type="Pfam" id="PF25917">
    <property type="entry name" value="BSH_RND"/>
    <property type="match status" value="1"/>
</dbReference>
<dbReference type="Gene3D" id="1.10.287.470">
    <property type="entry name" value="Helix hairpin bin"/>
    <property type="match status" value="1"/>
</dbReference>
<evidence type="ECO:0000259" key="5">
    <source>
        <dbReference type="Pfam" id="PF25967"/>
    </source>
</evidence>
<dbReference type="SUPFAM" id="SSF111369">
    <property type="entry name" value="HlyD-like secretion proteins"/>
    <property type="match status" value="1"/>
</dbReference>
<feature type="domain" description="Multidrug resistance protein MdtA-like barrel-sandwich hybrid" evidence="3">
    <location>
        <begin position="65"/>
        <end position="193"/>
    </location>
</feature>
<dbReference type="STRING" id="681398.PJIAN_3791"/>
<dbReference type="Gene3D" id="2.40.420.20">
    <property type="match status" value="1"/>
</dbReference>
<sequence>MKQYGNRLSFIFLSFFLLIVGLFFSCQNKKADKEKKGPSKYQVMLVTRGDATVSTSFATQIESENTLDIYSRANGYIERIYVKEGDNVRKGNPILKISDADYRQTVNSTRAIYDNAQLEVRKLQPLVDKGIISPYQLQTAQSNLQAARAAYENARINLGYTVIKSPVSGVVGRITLKPGSLVTAGLAAPITTVASSGDVFAYFSFDEKKLIQLCNNSSGTLKQKVAKMPPVELVLADGQKYEYKGKLQLGSSIVDQTTGSLQMKAVFPNPQALLHTGTSGKINVPSFYSNVILVPQKATYEIQDKKMVFVVDPHGIIHATNITVVNATSDQYVVEDGVNVGDKIVVDGLNRLKDGDKIIPISAHDRNKGGKRTVAAKN</sequence>
<comment type="similarity">
    <text evidence="2">Belongs to the membrane fusion protein (MFP) (TC 8.A.1) family.</text>
</comment>
<protein>
    <submittedName>
        <fullName evidence="6">Membrane fusion protein, multidrug efflux system</fullName>
    </submittedName>
</protein>
<dbReference type="EMBL" id="BDCR01000003">
    <property type="protein sequence ID" value="GAT63462.1"/>
    <property type="molecule type" value="Genomic_DNA"/>
</dbReference>
<dbReference type="OrthoDB" id="9801814at2"/>
<dbReference type="InterPro" id="IPR058627">
    <property type="entry name" value="MdtA-like_C"/>
</dbReference>
<dbReference type="GO" id="GO:0022857">
    <property type="term" value="F:transmembrane transporter activity"/>
    <property type="evidence" value="ECO:0007669"/>
    <property type="project" value="InterPro"/>
</dbReference>
<keyword evidence="7" id="KW-1185">Reference proteome</keyword>
<dbReference type="Gene3D" id="2.40.50.100">
    <property type="match status" value="1"/>
</dbReference>
<reference evidence="7" key="2">
    <citation type="journal article" date="2017" name="Genome Announc.">
        <title>Draft genome sequence of Paludibacter jiangxiensis NM7(T), a propionate-producing fermentative bacterium.</title>
        <authorList>
            <person name="Qiu Y.-L."/>
            <person name="Tourlousse D.M."/>
            <person name="Matsuura N."/>
            <person name="Ohashi A."/>
            <person name="Sekiguchi Y."/>
        </authorList>
    </citation>
    <scope>NUCLEOTIDE SEQUENCE [LARGE SCALE GENOMIC DNA]</scope>
    <source>
        <strain evidence="7">NM7</strain>
    </source>
</reference>
<dbReference type="AlphaFoldDB" id="A0A171AAU4"/>
<comment type="caution">
    <text evidence="6">The sequence shown here is derived from an EMBL/GenBank/DDBJ whole genome shotgun (WGS) entry which is preliminary data.</text>
</comment>
<dbReference type="InterPro" id="IPR006143">
    <property type="entry name" value="RND_pump_MFP"/>
</dbReference>
<dbReference type="PROSITE" id="PS51257">
    <property type="entry name" value="PROKAR_LIPOPROTEIN"/>
    <property type="match status" value="1"/>
</dbReference>
<comment type="subcellular location">
    <subcellularLocation>
        <location evidence="1">Cell envelope</location>
    </subcellularLocation>
</comment>
<dbReference type="NCBIfam" id="TIGR01730">
    <property type="entry name" value="RND_mfp"/>
    <property type="match status" value="1"/>
</dbReference>
<reference evidence="7" key="1">
    <citation type="submission" date="2016-04" db="EMBL/GenBank/DDBJ databases">
        <title>Draft genome sequence of Paludibacter jiangxiensis strain NM7.</title>
        <authorList>
            <person name="Qiu Y."/>
            <person name="Matsuura N."/>
            <person name="Ohashi A."/>
            <person name="Tourlousse M.D."/>
            <person name="Sekiguchi Y."/>
        </authorList>
    </citation>
    <scope>NUCLEOTIDE SEQUENCE [LARGE SCALE GENOMIC DNA]</scope>
    <source>
        <strain evidence="7">NM7</strain>
    </source>
</reference>
<dbReference type="InterPro" id="IPR058625">
    <property type="entry name" value="MdtA-like_BSH"/>
</dbReference>
<dbReference type="Gene3D" id="2.40.30.170">
    <property type="match status" value="1"/>
</dbReference>
<dbReference type="InterPro" id="IPR058626">
    <property type="entry name" value="MdtA-like_b-barrel"/>
</dbReference>
<evidence type="ECO:0000313" key="7">
    <source>
        <dbReference type="Proteomes" id="UP000076586"/>
    </source>
</evidence>
<dbReference type="Proteomes" id="UP000076586">
    <property type="component" value="Unassembled WGS sequence"/>
</dbReference>
<evidence type="ECO:0000256" key="2">
    <source>
        <dbReference type="ARBA" id="ARBA00009477"/>
    </source>
</evidence>
<dbReference type="PANTHER" id="PTHR30158">
    <property type="entry name" value="ACRA/E-RELATED COMPONENT OF DRUG EFFLUX TRANSPORTER"/>
    <property type="match status" value="1"/>
</dbReference>
<evidence type="ECO:0000313" key="6">
    <source>
        <dbReference type="EMBL" id="GAT63462.1"/>
    </source>
</evidence>
<evidence type="ECO:0000259" key="3">
    <source>
        <dbReference type="Pfam" id="PF25917"/>
    </source>
</evidence>
<feature type="domain" description="Multidrug resistance protein MdtA-like C-terminal permuted SH3" evidence="5">
    <location>
        <begin position="290"/>
        <end position="351"/>
    </location>
</feature>
<feature type="domain" description="Multidrug resistance protein MdtA-like beta-barrel" evidence="4">
    <location>
        <begin position="220"/>
        <end position="277"/>
    </location>
</feature>
<gene>
    <name evidence="6" type="ORF">PJIAN_3791</name>
</gene>
<proteinExistence type="inferred from homology"/>
<evidence type="ECO:0000256" key="1">
    <source>
        <dbReference type="ARBA" id="ARBA00004196"/>
    </source>
</evidence>
<dbReference type="GO" id="GO:0005886">
    <property type="term" value="C:plasma membrane"/>
    <property type="evidence" value="ECO:0007669"/>
    <property type="project" value="TreeGrafter"/>
</dbReference>
<accession>A0A171AAU4</accession>
<dbReference type="GO" id="GO:0046677">
    <property type="term" value="P:response to antibiotic"/>
    <property type="evidence" value="ECO:0007669"/>
    <property type="project" value="TreeGrafter"/>
</dbReference>
<organism evidence="6 7">
    <name type="scientific">Paludibacter jiangxiensis</name>
    <dbReference type="NCBI Taxonomy" id="681398"/>
    <lineage>
        <taxon>Bacteria</taxon>
        <taxon>Pseudomonadati</taxon>
        <taxon>Bacteroidota</taxon>
        <taxon>Bacteroidia</taxon>
        <taxon>Bacteroidales</taxon>
        <taxon>Paludibacteraceae</taxon>
        <taxon>Paludibacter</taxon>
    </lineage>
</organism>